<keyword evidence="2" id="KW-0812">Transmembrane</keyword>
<proteinExistence type="predicted"/>
<keyword evidence="2" id="KW-1133">Transmembrane helix</keyword>
<sequence>MTGYRYVKAPVIIHKSLINRTVSFGRKNRRIAKGLFFSGLLLMLSVAWPILSYEIFTAPDMTGEEFLLPVPVSGQEQDFIEKSSSEENDDLTYPQNWFPTAVPKTKRETKITHYTLSIPKFKIENATVEIDGKSLGKSLIQYPGTALPGEIGASVIFGHSILPQFFNPKNYMSIFSLIPTMQLGDEIIIKFDGITYTYRVIDKIEVKPDNISVLEQPYDNEYLRLITCTPPGTYLRRGVVTATLVD</sequence>
<dbReference type="Proteomes" id="UP000179069">
    <property type="component" value="Unassembled WGS sequence"/>
</dbReference>
<protein>
    <recommendedName>
        <fullName evidence="5">Sortase</fullName>
    </recommendedName>
</protein>
<keyword evidence="2" id="KW-0472">Membrane</keyword>
<name>A0A1G1VLR2_9BACT</name>
<evidence type="ECO:0000256" key="2">
    <source>
        <dbReference type="SAM" id="Phobius"/>
    </source>
</evidence>
<evidence type="ECO:0008006" key="5">
    <source>
        <dbReference type="Google" id="ProtNLM"/>
    </source>
</evidence>
<dbReference type="SUPFAM" id="SSF63817">
    <property type="entry name" value="Sortase"/>
    <property type="match status" value="1"/>
</dbReference>
<reference evidence="3 4" key="1">
    <citation type="journal article" date="2016" name="Nat. Commun.">
        <title>Thousands of microbial genomes shed light on interconnected biogeochemical processes in an aquifer system.</title>
        <authorList>
            <person name="Anantharaman K."/>
            <person name="Brown C.T."/>
            <person name="Hug L.A."/>
            <person name="Sharon I."/>
            <person name="Castelle C.J."/>
            <person name="Probst A.J."/>
            <person name="Thomas B.C."/>
            <person name="Singh A."/>
            <person name="Wilkins M.J."/>
            <person name="Karaoz U."/>
            <person name="Brodie E.L."/>
            <person name="Williams K.H."/>
            <person name="Hubbard S.S."/>
            <person name="Banfield J.F."/>
        </authorList>
    </citation>
    <scope>NUCLEOTIDE SEQUENCE [LARGE SCALE GENOMIC DNA]</scope>
</reference>
<evidence type="ECO:0000256" key="1">
    <source>
        <dbReference type="ARBA" id="ARBA00022801"/>
    </source>
</evidence>
<dbReference type="NCBIfam" id="TIGR01076">
    <property type="entry name" value="sortase_fam"/>
    <property type="match status" value="1"/>
</dbReference>
<feature type="transmembrane region" description="Helical" evidence="2">
    <location>
        <begin position="34"/>
        <end position="51"/>
    </location>
</feature>
<dbReference type="InterPro" id="IPR023365">
    <property type="entry name" value="Sortase_dom-sf"/>
</dbReference>
<comment type="caution">
    <text evidence="3">The sequence shown here is derived from an EMBL/GenBank/DDBJ whole genome shotgun (WGS) entry which is preliminary data.</text>
</comment>
<dbReference type="GO" id="GO:0016787">
    <property type="term" value="F:hydrolase activity"/>
    <property type="evidence" value="ECO:0007669"/>
    <property type="project" value="UniProtKB-KW"/>
</dbReference>
<dbReference type="EMBL" id="MHCI01000017">
    <property type="protein sequence ID" value="OGY16338.1"/>
    <property type="molecule type" value="Genomic_DNA"/>
</dbReference>
<gene>
    <name evidence="3" type="ORF">A2785_00090</name>
</gene>
<dbReference type="Gene3D" id="2.40.260.10">
    <property type="entry name" value="Sortase"/>
    <property type="match status" value="1"/>
</dbReference>
<dbReference type="Pfam" id="PF04203">
    <property type="entry name" value="Sortase"/>
    <property type="match status" value="1"/>
</dbReference>
<accession>A0A1G1VLR2</accession>
<evidence type="ECO:0000313" key="4">
    <source>
        <dbReference type="Proteomes" id="UP000179069"/>
    </source>
</evidence>
<evidence type="ECO:0000313" key="3">
    <source>
        <dbReference type="EMBL" id="OGY16338.1"/>
    </source>
</evidence>
<dbReference type="AlphaFoldDB" id="A0A1G1VLR2"/>
<dbReference type="InterPro" id="IPR005754">
    <property type="entry name" value="Sortase"/>
</dbReference>
<organism evidence="3 4">
    <name type="scientific">Candidatus Chisholmbacteria bacterium RIFCSPHIGHO2_01_FULL_49_18</name>
    <dbReference type="NCBI Taxonomy" id="1797590"/>
    <lineage>
        <taxon>Bacteria</taxon>
        <taxon>Candidatus Chisholmiibacteriota</taxon>
    </lineage>
</organism>
<keyword evidence="1" id="KW-0378">Hydrolase</keyword>